<feature type="transmembrane region" description="Helical" evidence="1">
    <location>
        <begin position="6"/>
        <end position="25"/>
    </location>
</feature>
<dbReference type="RefSeq" id="WP_208651229.1">
    <property type="nucleotide sequence ID" value="NZ_CP036528.1"/>
</dbReference>
<dbReference type="KEGG" id="uth:DKZ56_02865"/>
<dbReference type="AlphaFoldDB" id="A0A4P6USC9"/>
<keyword evidence="3" id="KW-1185">Reference proteome</keyword>
<keyword evidence="1" id="KW-0812">Transmembrane</keyword>
<keyword evidence="1" id="KW-1133">Transmembrane helix</keyword>
<reference evidence="2 3" key="1">
    <citation type="submission" date="2019-02" db="EMBL/GenBank/DDBJ databases">
        <title>Ureibacillus thermophilus.</title>
        <authorList>
            <person name="Sunny J.S."/>
            <person name="Natarajan A."/>
            <person name="Saleena L.M."/>
        </authorList>
    </citation>
    <scope>NUCLEOTIDE SEQUENCE [LARGE SCALE GENOMIC DNA]</scope>
    <source>
        <strain evidence="2 3">LM102</strain>
    </source>
</reference>
<feature type="transmembrane region" description="Helical" evidence="1">
    <location>
        <begin position="37"/>
        <end position="55"/>
    </location>
</feature>
<keyword evidence="1" id="KW-0472">Membrane</keyword>
<evidence type="ECO:0000313" key="3">
    <source>
        <dbReference type="Proteomes" id="UP000291151"/>
    </source>
</evidence>
<evidence type="ECO:0000256" key="1">
    <source>
        <dbReference type="SAM" id="Phobius"/>
    </source>
</evidence>
<dbReference type="EMBL" id="CP036528">
    <property type="protein sequence ID" value="QBK24896.1"/>
    <property type="molecule type" value="Genomic_DNA"/>
</dbReference>
<name>A0A4P6USC9_9BACL</name>
<evidence type="ECO:0008006" key="4">
    <source>
        <dbReference type="Google" id="ProtNLM"/>
    </source>
</evidence>
<gene>
    <name evidence="2" type="ORF">DKZ56_02865</name>
</gene>
<evidence type="ECO:0000313" key="2">
    <source>
        <dbReference type="EMBL" id="QBK24896.1"/>
    </source>
</evidence>
<protein>
    <recommendedName>
        <fullName evidence="4">Histidine kinase</fullName>
    </recommendedName>
</protein>
<sequence length="75" mass="8596">MNQRRLAYVIVSMVTVAVFSMLMLNNMFEEVPKNHKILIVISATLFSGFLARALFPTEHPDEVDSKNLKENNKKD</sequence>
<dbReference type="Proteomes" id="UP000291151">
    <property type="component" value="Chromosome"/>
</dbReference>
<accession>A0A4P6USC9</accession>
<proteinExistence type="predicted"/>
<organism evidence="2 3">
    <name type="scientific">Ureibacillus thermophilus</name>
    <dbReference type="NCBI Taxonomy" id="367743"/>
    <lineage>
        <taxon>Bacteria</taxon>
        <taxon>Bacillati</taxon>
        <taxon>Bacillota</taxon>
        <taxon>Bacilli</taxon>
        <taxon>Bacillales</taxon>
        <taxon>Caryophanaceae</taxon>
        <taxon>Ureibacillus</taxon>
    </lineage>
</organism>